<dbReference type="Proteomes" id="UP001255856">
    <property type="component" value="Unassembled WGS sequence"/>
</dbReference>
<organism evidence="3 4">
    <name type="scientific">Prototheca wickerhamii</name>
    <dbReference type="NCBI Taxonomy" id="3111"/>
    <lineage>
        <taxon>Eukaryota</taxon>
        <taxon>Viridiplantae</taxon>
        <taxon>Chlorophyta</taxon>
        <taxon>core chlorophytes</taxon>
        <taxon>Trebouxiophyceae</taxon>
        <taxon>Chlorellales</taxon>
        <taxon>Chlorellaceae</taxon>
        <taxon>Prototheca</taxon>
    </lineage>
</organism>
<proteinExistence type="predicted"/>
<keyword evidence="4" id="KW-1185">Reference proteome</keyword>
<feature type="compositionally biased region" description="Low complexity" evidence="2">
    <location>
        <begin position="615"/>
        <end position="644"/>
    </location>
</feature>
<feature type="compositionally biased region" description="Basic and acidic residues" evidence="2">
    <location>
        <begin position="32"/>
        <end position="67"/>
    </location>
</feature>
<dbReference type="PANTHER" id="PTHR32258:SF26">
    <property type="entry name" value="KINASE INTERACTING (KIP1-LIKE) FAMILY PROTEIN"/>
    <property type="match status" value="1"/>
</dbReference>
<feature type="compositionally biased region" description="Polar residues" evidence="2">
    <location>
        <begin position="467"/>
        <end position="477"/>
    </location>
</feature>
<name>A0AAD9INF0_PROWI</name>
<comment type="caution">
    <text evidence="3">The sequence shown here is derived from an EMBL/GenBank/DDBJ whole genome shotgun (WGS) entry which is preliminary data.</text>
</comment>
<feature type="region of interest" description="Disordered" evidence="2">
    <location>
        <begin position="615"/>
        <end position="694"/>
    </location>
</feature>
<dbReference type="EMBL" id="JASFZW010000003">
    <property type="protein sequence ID" value="KAK2079197.1"/>
    <property type="molecule type" value="Genomic_DNA"/>
</dbReference>
<evidence type="ECO:0000256" key="1">
    <source>
        <dbReference type="SAM" id="Coils"/>
    </source>
</evidence>
<evidence type="ECO:0000313" key="3">
    <source>
        <dbReference type="EMBL" id="KAK2079197.1"/>
    </source>
</evidence>
<dbReference type="AlphaFoldDB" id="A0AAD9INF0"/>
<dbReference type="PANTHER" id="PTHR32258">
    <property type="entry name" value="PROTEIN NETWORKED 4A"/>
    <property type="match status" value="1"/>
</dbReference>
<sequence>MAQSTVTRLQKELAEARRRAAQEARTAGASADEQRARAAREAEEHKAEVEAARAAAERGQREREEARGRVAELERALAARDAELDAAAAHVAALHDSVASLKVEESEAVASLKMDLGAQRDAAANALRALRSACTVAAALGLPGASSVESEASGDDLAAVLAETFRNTATGLEEGRTALGRSTQRAARLEEHVASLEEAQEAARRGEKALRAQLAEARAEQETARQGAVGAASEAARLRAEAETLRQTLEKRGVELAEAQRQLDHASAALVEHRDGLAAKDARIRELRRAVSFAAERQKADEEQEAAREAAEKQVVRDLCTRAAEVLHKAHSSVRPEEMGGDCGSAALEEDTPALEDSSSPLGRALRSVREAVQGLALAGRDGEAGPLALPCSSAPAVAAVSALESAVEPLLRGFEALAALSEAAQDTCADWATARELLTTLATAAEDRRADGDSVAKDRRADGVSQADNRTIHSTASTPKSLTASLRDFATVLVSTVERLQVDRQGLRGALRSAADERRERFDSAADLEGQLGALRAQVEELRGAEAALVQKVRLREQALEKENADLQRKLREAEATLAAERSKSAADWTVVRKDIAELVSAVEVAQREAQRAVQSAQQEAERASQASTGGARASGAHAGAPSGPRPSPLPLTTPPFLSTAFSPGAMGELTGGSSLSGARAQPRHWHSLLAST</sequence>
<evidence type="ECO:0000256" key="2">
    <source>
        <dbReference type="SAM" id="MobiDB-lite"/>
    </source>
</evidence>
<reference evidence="3" key="1">
    <citation type="submission" date="2021-01" db="EMBL/GenBank/DDBJ databases">
        <authorList>
            <person name="Eckstrom K.M.E."/>
        </authorList>
    </citation>
    <scope>NUCLEOTIDE SEQUENCE</scope>
    <source>
        <strain evidence="3">UVCC 0001</strain>
    </source>
</reference>
<feature type="coiled-coil region" evidence="1">
    <location>
        <begin position="179"/>
        <end position="313"/>
    </location>
</feature>
<dbReference type="InterPro" id="IPR051861">
    <property type="entry name" value="NET_actin-binding_domain"/>
</dbReference>
<feature type="region of interest" description="Disordered" evidence="2">
    <location>
        <begin position="1"/>
        <end position="67"/>
    </location>
</feature>
<feature type="compositionally biased region" description="Pro residues" evidence="2">
    <location>
        <begin position="645"/>
        <end position="655"/>
    </location>
</feature>
<protein>
    <submittedName>
        <fullName evidence="3">Uncharacterized protein</fullName>
    </submittedName>
</protein>
<feature type="region of interest" description="Disordered" evidence="2">
    <location>
        <begin position="449"/>
        <end position="477"/>
    </location>
</feature>
<evidence type="ECO:0000313" key="4">
    <source>
        <dbReference type="Proteomes" id="UP001255856"/>
    </source>
</evidence>
<feature type="compositionally biased region" description="Basic and acidic residues" evidence="2">
    <location>
        <begin position="449"/>
        <end position="463"/>
    </location>
</feature>
<keyword evidence="1" id="KW-0175">Coiled coil</keyword>
<gene>
    <name evidence="3" type="ORF">QBZ16_002888</name>
</gene>
<feature type="compositionally biased region" description="Basic and acidic residues" evidence="2">
    <location>
        <begin position="9"/>
        <end position="22"/>
    </location>
</feature>
<accession>A0AAD9INF0</accession>